<organism evidence="1 2">
    <name type="scientific">Caerostris extrusa</name>
    <name type="common">Bark spider</name>
    <name type="synonym">Caerostris bankana</name>
    <dbReference type="NCBI Taxonomy" id="172846"/>
    <lineage>
        <taxon>Eukaryota</taxon>
        <taxon>Metazoa</taxon>
        <taxon>Ecdysozoa</taxon>
        <taxon>Arthropoda</taxon>
        <taxon>Chelicerata</taxon>
        <taxon>Arachnida</taxon>
        <taxon>Araneae</taxon>
        <taxon>Araneomorphae</taxon>
        <taxon>Entelegynae</taxon>
        <taxon>Araneoidea</taxon>
        <taxon>Araneidae</taxon>
        <taxon>Caerostris</taxon>
    </lineage>
</organism>
<protein>
    <submittedName>
        <fullName evidence="1">Uncharacterized protein</fullName>
    </submittedName>
</protein>
<dbReference type="EMBL" id="BPLR01018087">
    <property type="protein sequence ID" value="GIY96789.1"/>
    <property type="molecule type" value="Genomic_DNA"/>
</dbReference>
<proteinExistence type="predicted"/>
<dbReference type="Proteomes" id="UP001054945">
    <property type="component" value="Unassembled WGS sequence"/>
</dbReference>
<comment type="caution">
    <text evidence="1">The sequence shown here is derived from an EMBL/GenBank/DDBJ whole genome shotgun (WGS) entry which is preliminary data.</text>
</comment>
<evidence type="ECO:0000313" key="1">
    <source>
        <dbReference type="EMBL" id="GIY96789.1"/>
    </source>
</evidence>
<sequence>MFLPDVKRTPGSKMAFLRNDFENGQRVKIGRGCLPALSLMLIPYFPFATSLANEAGLPLLADPVATLLLMESLFFPKLWHHSWNKILME</sequence>
<evidence type="ECO:0000313" key="2">
    <source>
        <dbReference type="Proteomes" id="UP001054945"/>
    </source>
</evidence>
<dbReference type="AlphaFoldDB" id="A0AAV4XPZ3"/>
<gene>
    <name evidence="1" type="ORF">CEXT_560081</name>
</gene>
<accession>A0AAV4XPZ3</accession>
<keyword evidence="2" id="KW-1185">Reference proteome</keyword>
<reference evidence="1 2" key="1">
    <citation type="submission" date="2021-06" db="EMBL/GenBank/DDBJ databases">
        <title>Caerostris extrusa draft genome.</title>
        <authorList>
            <person name="Kono N."/>
            <person name="Arakawa K."/>
        </authorList>
    </citation>
    <scope>NUCLEOTIDE SEQUENCE [LARGE SCALE GENOMIC DNA]</scope>
</reference>
<name>A0AAV4XPZ3_CAEEX</name>